<sequence length="164" mass="18850">MAQDCSSVKNKLLKLKSLLQMEDGGPELVKEGEEVEEDNSTTIQLEELMKEVRELREELRDKDRTITQLTRQQQASAHADQPGSCHCHQRAPSLEEDRQTHQDKATQTPWRGQGNSHAQEGERERGRERERETPEIPHSPPCPQLPPESCCFVNQLHIIRQVQI</sequence>
<feature type="compositionally biased region" description="Polar residues" evidence="3">
    <location>
        <begin position="105"/>
        <end position="118"/>
    </location>
</feature>
<keyword evidence="2" id="KW-0175">Coiled coil</keyword>
<feature type="region of interest" description="Disordered" evidence="3">
    <location>
        <begin position="22"/>
        <end position="41"/>
    </location>
</feature>
<reference evidence="4" key="2">
    <citation type="submission" date="2014-03" db="EMBL/GenBank/DDBJ databases">
        <authorList>
            <person name="Genoscope - CEA"/>
        </authorList>
    </citation>
    <scope>NUCLEOTIDE SEQUENCE</scope>
</reference>
<feature type="compositionally biased region" description="Basic and acidic residues" evidence="3">
    <location>
        <begin position="93"/>
        <end position="104"/>
    </location>
</feature>
<dbReference type="GO" id="GO:0015630">
    <property type="term" value="C:microtubule cytoskeleton"/>
    <property type="evidence" value="ECO:0007669"/>
    <property type="project" value="TreeGrafter"/>
</dbReference>
<gene>
    <name evidence="4" type="ORF">GSONMT00077500001</name>
</gene>
<feature type="compositionally biased region" description="Pro residues" evidence="3">
    <location>
        <begin position="137"/>
        <end position="146"/>
    </location>
</feature>
<dbReference type="GO" id="GO:0008017">
    <property type="term" value="F:microtubule binding"/>
    <property type="evidence" value="ECO:0007669"/>
    <property type="project" value="TreeGrafter"/>
</dbReference>
<evidence type="ECO:0000313" key="5">
    <source>
        <dbReference type="Proteomes" id="UP000193380"/>
    </source>
</evidence>
<dbReference type="InterPro" id="IPR029627">
    <property type="entry name" value="CCSER"/>
</dbReference>
<feature type="compositionally biased region" description="Basic and acidic residues" evidence="3">
    <location>
        <begin position="119"/>
        <end position="135"/>
    </location>
</feature>
<name>A0A060VU23_ONCMY</name>
<accession>A0A060VU23</accession>
<feature type="compositionally biased region" description="Polar residues" evidence="3">
    <location>
        <begin position="66"/>
        <end position="76"/>
    </location>
</feature>
<dbReference type="EMBL" id="FR904301">
    <property type="protein sequence ID" value="CDQ58316.1"/>
    <property type="molecule type" value="Genomic_DNA"/>
</dbReference>
<dbReference type="GO" id="GO:0001578">
    <property type="term" value="P:microtubule bundle formation"/>
    <property type="evidence" value="ECO:0007669"/>
    <property type="project" value="TreeGrafter"/>
</dbReference>
<organism evidence="4 5">
    <name type="scientific">Oncorhynchus mykiss</name>
    <name type="common">Rainbow trout</name>
    <name type="synonym">Salmo gairdneri</name>
    <dbReference type="NCBI Taxonomy" id="8022"/>
    <lineage>
        <taxon>Eukaryota</taxon>
        <taxon>Metazoa</taxon>
        <taxon>Chordata</taxon>
        <taxon>Craniata</taxon>
        <taxon>Vertebrata</taxon>
        <taxon>Euteleostomi</taxon>
        <taxon>Actinopterygii</taxon>
        <taxon>Neopterygii</taxon>
        <taxon>Teleostei</taxon>
        <taxon>Protacanthopterygii</taxon>
        <taxon>Salmoniformes</taxon>
        <taxon>Salmonidae</taxon>
        <taxon>Salmoninae</taxon>
        <taxon>Oncorhynchus</taxon>
    </lineage>
</organism>
<evidence type="ECO:0000256" key="3">
    <source>
        <dbReference type="SAM" id="MobiDB-lite"/>
    </source>
</evidence>
<proteinExistence type="inferred from homology"/>
<dbReference type="PANTHER" id="PTHR22461">
    <property type="entry name" value="SERINE-RICH COILED-COIL DOMAIN-CONTAINING PROTEIN 2-RELATED"/>
    <property type="match status" value="1"/>
</dbReference>
<dbReference type="PaxDb" id="8022-A0A060VU23"/>
<comment type="similarity">
    <text evidence="1">Belongs to the CCSER family.</text>
</comment>
<dbReference type="AlphaFoldDB" id="A0A060VU23"/>
<reference evidence="4" key="1">
    <citation type="journal article" date="2014" name="Nat. Commun.">
        <title>The rainbow trout genome provides novel insights into evolution after whole-genome duplication in vertebrates.</title>
        <authorList>
            <person name="Berthelot C."/>
            <person name="Brunet F."/>
            <person name="Chalopin D."/>
            <person name="Juanchich A."/>
            <person name="Bernard M."/>
            <person name="Noel B."/>
            <person name="Bento P."/>
            <person name="Da Silva C."/>
            <person name="Labadie K."/>
            <person name="Alberti A."/>
            <person name="Aury J.M."/>
            <person name="Louis A."/>
            <person name="Dehais P."/>
            <person name="Bardou P."/>
            <person name="Montfort J."/>
            <person name="Klopp C."/>
            <person name="Cabau C."/>
            <person name="Gaspin C."/>
            <person name="Thorgaard G.H."/>
            <person name="Boussaha M."/>
            <person name="Quillet E."/>
            <person name="Guyomard R."/>
            <person name="Galiana D."/>
            <person name="Bobe J."/>
            <person name="Volff J.N."/>
            <person name="Genet C."/>
            <person name="Wincker P."/>
            <person name="Jaillon O."/>
            <person name="Roest Crollius H."/>
            <person name="Guiguen Y."/>
        </authorList>
    </citation>
    <scope>NUCLEOTIDE SEQUENCE [LARGE SCALE GENOMIC DNA]</scope>
</reference>
<dbReference type="STRING" id="8022.A0A060VU23"/>
<evidence type="ECO:0000256" key="1">
    <source>
        <dbReference type="ARBA" id="ARBA00010949"/>
    </source>
</evidence>
<dbReference type="Proteomes" id="UP000193380">
    <property type="component" value="Unassembled WGS sequence"/>
</dbReference>
<feature type="region of interest" description="Disordered" evidence="3">
    <location>
        <begin position="59"/>
        <end position="147"/>
    </location>
</feature>
<protein>
    <submittedName>
        <fullName evidence="4">Uncharacterized protein</fullName>
    </submittedName>
</protein>
<evidence type="ECO:0000256" key="2">
    <source>
        <dbReference type="ARBA" id="ARBA00023054"/>
    </source>
</evidence>
<dbReference type="PANTHER" id="PTHR22461:SF2">
    <property type="entry name" value="SERINE-RICH COILED-COIL DOMAIN-CONTAINING PROTEIN 2"/>
    <property type="match status" value="1"/>
</dbReference>
<evidence type="ECO:0000313" key="4">
    <source>
        <dbReference type="EMBL" id="CDQ58316.1"/>
    </source>
</evidence>